<proteinExistence type="predicted"/>
<dbReference type="AlphaFoldDB" id="A0AAD9PZ13"/>
<evidence type="ECO:0000256" key="1">
    <source>
        <dbReference type="ARBA" id="ARBA00022737"/>
    </source>
</evidence>
<comment type="caution">
    <text evidence="4">The sequence shown here is derived from an EMBL/GenBank/DDBJ whole genome shotgun (WGS) entry which is preliminary data.</text>
</comment>
<feature type="region of interest" description="Disordered" evidence="2">
    <location>
        <begin position="335"/>
        <end position="354"/>
    </location>
</feature>
<name>A0AAD9PZ13_ACRCE</name>
<dbReference type="GO" id="GO:0005737">
    <property type="term" value="C:cytoplasm"/>
    <property type="evidence" value="ECO:0007669"/>
    <property type="project" value="TreeGrafter"/>
</dbReference>
<dbReference type="Pfam" id="PF00536">
    <property type="entry name" value="SAM_1"/>
    <property type="match status" value="2"/>
</dbReference>
<dbReference type="PANTHER" id="PTHR10627:SF69">
    <property type="entry name" value="PROTEIN BICAUDAL C"/>
    <property type="match status" value="1"/>
</dbReference>
<evidence type="ECO:0000313" key="4">
    <source>
        <dbReference type="EMBL" id="KAK2551782.1"/>
    </source>
</evidence>
<accession>A0AAD9PZ13</accession>
<dbReference type="InterPro" id="IPR013761">
    <property type="entry name" value="SAM/pointed_sf"/>
</dbReference>
<keyword evidence="1" id="KW-0677">Repeat</keyword>
<feature type="compositionally biased region" description="Basic and acidic residues" evidence="2">
    <location>
        <begin position="158"/>
        <end position="167"/>
    </location>
</feature>
<evidence type="ECO:0000256" key="2">
    <source>
        <dbReference type="SAM" id="MobiDB-lite"/>
    </source>
</evidence>
<reference evidence="4" key="2">
    <citation type="journal article" date="2023" name="Science">
        <title>Genomic signatures of disease resistance in endangered staghorn corals.</title>
        <authorList>
            <person name="Vollmer S.V."/>
            <person name="Selwyn J.D."/>
            <person name="Despard B.A."/>
            <person name="Roesel C.L."/>
        </authorList>
    </citation>
    <scope>NUCLEOTIDE SEQUENCE</scope>
    <source>
        <strain evidence="4">K2</strain>
    </source>
</reference>
<dbReference type="PANTHER" id="PTHR10627">
    <property type="entry name" value="SCP160"/>
    <property type="match status" value="1"/>
</dbReference>
<sequence length="383" mass="43063">MQSHQSNGGSQNPVGSSANHVSKRQTVQILSGAKNVNLQTSTSSLASDTDQLDDSLNSSLALLKRILPNAPTQPADKYDQMKSMATEAMQKKVVVNEVRRPTNTWSGLGFSKSMPESAIKELMDFNTHKKGNLMPYNGSINGSFEHTNSSSLFTSGPRDTRRESDFESSLRTERFEEEDSSRKFLFVCRSYNFIQLKVLVQEQLLVPEETAFRPWHLVKVDFPTFMTLTDDDLRELGIGALGARKKMLLAIQAENSRTGRAESRKNSFPSFAYCSDLRELLEKIDLAKYFSVFQEQEVDLPTFMTLTDKDLKELGISTFGIRKKILVTIQDLKMNPNEDSEDSGRGPAGHTSPPRVFFSDANIYTPPFHRRHPFGIASKSGRW</sequence>
<dbReference type="Gene3D" id="1.10.150.50">
    <property type="entry name" value="Transcription Factor, Ets-1"/>
    <property type="match status" value="2"/>
</dbReference>
<keyword evidence="5" id="KW-1185">Reference proteome</keyword>
<dbReference type="InterPro" id="IPR001660">
    <property type="entry name" value="SAM"/>
</dbReference>
<gene>
    <name evidence="4" type="ORF">P5673_027199</name>
</gene>
<reference evidence="4" key="1">
    <citation type="journal article" date="2023" name="G3 (Bethesda)">
        <title>Whole genome assembly and annotation of the endangered Caribbean coral Acropora cervicornis.</title>
        <authorList>
            <person name="Selwyn J.D."/>
            <person name="Vollmer S.V."/>
        </authorList>
    </citation>
    <scope>NUCLEOTIDE SEQUENCE</scope>
    <source>
        <strain evidence="4">K2</strain>
    </source>
</reference>
<evidence type="ECO:0000313" key="5">
    <source>
        <dbReference type="Proteomes" id="UP001249851"/>
    </source>
</evidence>
<protein>
    <submittedName>
        <fullName evidence="4">Protein bicaudal C-like protein 1-B</fullName>
    </submittedName>
</protein>
<feature type="region of interest" description="Disordered" evidence="2">
    <location>
        <begin position="148"/>
        <end position="167"/>
    </location>
</feature>
<evidence type="ECO:0000259" key="3">
    <source>
        <dbReference type="PROSITE" id="PS50105"/>
    </source>
</evidence>
<organism evidence="4 5">
    <name type="scientific">Acropora cervicornis</name>
    <name type="common">Staghorn coral</name>
    <dbReference type="NCBI Taxonomy" id="6130"/>
    <lineage>
        <taxon>Eukaryota</taxon>
        <taxon>Metazoa</taxon>
        <taxon>Cnidaria</taxon>
        <taxon>Anthozoa</taxon>
        <taxon>Hexacorallia</taxon>
        <taxon>Scleractinia</taxon>
        <taxon>Astrocoeniina</taxon>
        <taxon>Acroporidae</taxon>
        <taxon>Acropora</taxon>
    </lineage>
</organism>
<dbReference type="SUPFAM" id="SSF47769">
    <property type="entry name" value="SAM/Pointed domain"/>
    <property type="match status" value="2"/>
</dbReference>
<dbReference type="SMART" id="SM00454">
    <property type="entry name" value="SAM"/>
    <property type="match status" value="1"/>
</dbReference>
<dbReference type="Proteomes" id="UP001249851">
    <property type="component" value="Unassembled WGS sequence"/>
</dbReference>
<feature type="region of interest" description="Disordered" evidence="2">
    <location>
        <begin position="1"/>
        <end position="21"/>
    </location>
</feature>
<feature type="domain" description="SAM" evidence="3">
    <location>
        <begin position="276"/>
        <end position="335"/>
    </location>
</feature>
<dbReference type="EMBL" id="JARQWQ010000093">
    <property type="protein sequence ID" value="KAK2551782.1"/>
    <property type="molecule type" value="Genomic_DNA"/>
</dbReference>
<dbReference type="PROSITE" id="PS50105">
    <property type="entry name" value="SAM_DOMAIN"/>
    <property type="match status" value="1"/>
</dbReference>